<keyword evidence="3" id="KW-1185">Reference proteome</keyword>
<feature type="region of interest" description="Disordered" evidence="1">
    <location>
        <begin position="1"/>
        <end position="42"/>
    </location>
</feature>
<dbReference type="EMBL" id="JAPFFF010000010">
    <property type="protein sequence ID" value="KAK8881456.1"/>
    <property type="molecule type" value="Genomic_DNA"/>
</dbReference>
<evidence type="ECO:0000313" key="3">
    <source>
        <dbReference type="Proteomes" id="UP001470230"/>
    </source>
</evidence>
<protein>
    <submittedName>
        <fullName evidence="2">Uncharacterized protein</fullName>
    </submittedName>
</protein>
<organism evidence="2 3">
    <name type="scientific">Tritrichomonas musculus</name>
    <dbReference type="NCBI Taxonomy" id="1915356"/>
    <lineage>
        <taxon>Eukaryota</taxon>
        <taxon>Metamonada</taxon>
        <taxon>Parabasalia</taxon>
        <taxon>Tritrichomonadida</taxon>
        <taxon>Tritrichomonadidae</taxon>
        <taxon>Tritrichomonas</taxon>
    </lineage>
</organism>
<accession>A0ABR2JRE6</accession>
<evidence type="ECO:0000313" key="2">
    <source>
        <dbReference type="EMBL" id="KAK8881456.1"/>
    </source>
</evidence>
<dbReference type="Proteomes" id="UP001470230">
    <property type="component" value="Unassembled WGS sequence"/>
</dbReference>
<name>A0ABR2JRE6_9EUKA</name>
<evidence type="ECO:0000256" key="1">
    <source>
        <dbReference type="SAM" id="MobiDB-lite"/>
    </source>
</evidence>
<proteinExistence type="predicted"/>
<comment type="caution">
    <text evidence="2">The sequence shown here is derived from an EMBL/GenBank/DDBJ whole genome shotgun (WGS) entry which is preliminary data.</text>
</comment>
<feature type="region of interest" description="Disordered" evidence="1">
    <location>
        <begin position="70"/>
        <end position="94"/>
    </location>
</feature>
<gene>
    <name evidence="2" type="ORF">M9Y10_004192</name>
</gene>
<reference evidence="2 3" key="1">
    <citation type="submission" date="2024-04" db="EMBL/GenBank/DDBJ databases">
        <title>Tritrichomonas musculus Genome.</title>
        <authorList>
            <person name="Alves-Ferreira E."/>
            <person name="Grigg M."/>
            <person name="Lorenzi H."/>
            <person name="Galac M."/>
        </authorList>
    </citation>
    <scope>NUCLEOTIDE SEQUENCE [LARGE SCALE GENOMIC DNA]</scope>
    <source>
        <strain evidence="2 3">EAF2021</strain>
    </source>
</reference>
<feature type="compositionally biased region" description="Basic and acidic residues" evidence="1">
    <location>
        <begin position="32"/>
        <end position="41"/>
    </location>
</feature>
<sequence>MSKKGNEKLPGNLFKTQYSVRPAAVRSKHRPKPADHKKQEDPFDQFWKNILKYEDADEFWKEDVESEVKKELRSETRATLEKISNESKKDDDDS</sequence>